<reference evidence="1" key="1">
    <citation type="submission" date="2023-12" db="EMBL/GenBank/DDBJ databases">
        <authorList>
            <person name="Brown T."/>
        </authorList>
    </citation>
    <scope>NUCLEOTIDE SEQUENCE</scope>
</reference>
<evidence type="ECO:0000313" key="2">
    <source>
        <dbReference type="Proteomes" id="UP001314169"/>
    </source>
</evidence>
<organism evidence="1 2">
    <name type="scientific">Pipistrellus nathusii</name>
    <name type="common">Nathusius' pipistrelle</name>
    <dbReference type="NCBI Taxonomy" id="59473"/>
    <lineage>
        <taxon>Eukaryota</taxon>
        <taxon>Metazoa</taxon>
        <taxon>Chordata</taxon>
        <taxon>Craniata</taxon>
        <taxon>Vertebrata</taxon>
        <taxon>Euteleostomi</taxon>
        <taxon>Mammalia</taxon>
        <taxon>Eutheria</taxon>
        <taxon>Laurasiatheria</taxon>
        <taxon>Chiroptera</taxon>
        <taxon>Yangochiroptera</taxon>
        <taxon>Vespertilionidae</taxon>
        <taxon>Pipistrellus</taxon>
    </lineage>
</organism>
<proteinExistence type="predicted"/>
<protein>
    <submittedName>
        <fullName evidence="1">Uncharacterized protein</fullName>
    </submittedName>
</protein>
<sequence length="99" mass="10948">MCVGGPQDHPENDLLGGPSLSIYLVMVSSSKKIQRSASKGKGPWDKAQERKLPGILSRWSCTGHAIPSALGCDNTREMFPTREAPERLSTQGFYWWLVT</sequence>
<evidence type="ECO:0000313" key="1">
    <source>
        <dbReference type="EMBL" id="CAK6449949.1"/>
    </source>
</evidence>
<gene>
    <name evidence="1" type="ORF">MPIPNATIZW_LOCUS18255</name>
</gene>
<dbReference type="Proteomes" id="UP001314169">
    <property type="component" value="Chromosome X"/>
</dbReference>
<keyword evidence="2" id="KW-1185">Reference proteome</keyword>
<accession>A0ABP0AJK0</accession>
<dbReference type="EMBL" id="OY882879">
    <property type="protein sequence ID" value="CAK6449949.1"/>
    <property type="molecule type" value="Genomic_DNA"/>
</dbReference>
<name>A0ABP0AJK0_PIPNA</name>